<evidence type="ECO:0008006" key="6">
    <source>
        <dbReference type="Google" id="ProtNLM"/>
    </source>
</evidence>
<dbReference type="GeneID" id="27344329"/>
<gene>
    <name evidence="4" type="ORF">PV07_05135</name>
</gene>
<dbReference type="InterPro" id="IPR051609">
    <property type="entry name" value="NmrA/Isoflavone_reductase-like"/>
</dbReference>
<evidence type="ECO:0000313" key="5">
    <source>
        <dbReference type="Proteomes" id="UP000054466"/>
    </source>
</evidence>
<feature type="compositionally biased region" description="Polar residues" evidence="3">
    <location>
        <begin position="218"/>
        <end position="227"/>
    </location>
</feature>
<proteinExistence type="predicted"/>
<dbReference type="Gene3D" id="3.40.50.720">
    <property type="entry name" value="NAD(P)-binding Rossmann-like Domain"/>
    <property type="match status" value="1"/>
</dbReference>
<name>A0A0D1ZMX1_9EURO</name>
<dbReference type="VEuPathDB" id="FungiDB:PV07_05135"/>
<keyword evidence="2" id="KW-0560">Oxidoreductase</keyword>
<dbReference type="STRING" id="569365.A0A0D1ZMX1"/>
<feature type="region of interest" description="Disordered" evidence="3">
    <location>
        <begin position="204"/>
        <end position="228"/>
    </location>
</feature>
<dbReference type="OrthoDB" id="5283654at2759"/>
<dbReference type="EMBL" id="KN847042">
    <property type="protein sequence ID" value="KIW29311.1"/>
    <property type="molecule type" value="Genomic_DNA"/>
</dbReference>
<dbReference type="HOGENOM" id="CLU_059949_0_0_1"/>
<accession>A0A0D1ZMX1</accession>
<reference evidence="4 5" key="1">
    <citation type="submission" date="2015-01" db="EMBL/GenBank/DDBJ databases">
        <title>The Genome Sequence of Cladophialophora immunda CBS83496.</title>
        <authorList>
            <consortium name="The Broad Institute Genomics Platform"/>
            <person name="Cuomo C."/>
            <person name="de Hoog S."/>
            <person name="Gorbushina A."/>
            <person name="Stielow B."/>
            <person name="Teixiera M."/>
            <person name="Abouelleil A."/>
            <person name="Chapman S.B."/>
            <person name="Priest M."/>
            <person name="Young S.K."/>
            <person name="Wortman J."/>
            <person name="Nusbaum C."/>
            <person name="Birren B."/>
        </authorList>
    </citation>
    <scope>NUCLEOTIDE SEQUENCE [LARGE SCALE GENOMIC DNA]</scope>
    <source>
        <strain evidence="4 5">CBS 83496</strain>
    </source>
</reference>
<keyword evidence="1" id="KW-0521">NADP</keyword>
<feature type="compositionally biased region" description="Pro residues" evidence="3">
    <location>
        <begin position="205"/>
        <end position="214"/>
    </location>
</feature>
<dbReference type="GO" id="GO:0016491">
    <property type="term" value="F:oxidoreductase activity"/>
    <property type="evidence" value="ECO:0007669"/>
    <property type="project" value="UniProtKB-KW"/>
</dbReference>
<dbReference type="AlphaFoldDB" id="A0A0D1ZMX1"/>
<evidence type="ECO:0000256" key="1">
    <source>
        <dbReference type="ARBA" id="ARBA00022857"/>
    </source>
</evidence>
<dbReference type="PANTHER" id="PTHR47706">
    <property type="entry name" value="NMRA-LIKE FAMILY PROTEIN"/>
    <property type="match status" value="1"/>
</dbReference>
<dbReference type="PANTHER" id="PTHR47706:SF6">
    <property type="entry name" value="NMRA-LIKE FAMILY PROTEIN (AFU_ORTHOLOGUE AFUA_6G00280)"/>
    <property type="match status" value="1"/>
</dbReference>
<dbReference type="InterPro" id="IPR036291">
    <property type="entry name" value="NAD(P)-bd_dom_sf"/>
</dbReference>
<sequence length="384" mass="40545">MASQDHDHQTAQLPPRTKSILVLGAGELGLAILDAILAHRSFSPATSRLTLLVRPRSLHHPTPAQQAQQAVLRSRGLAAIVAADIEASSQAQLAALFAPFTAVIHAGGMALPPGTVTKVTRAVLAAGVPYYVPWQHGVDYDVIGRAGGQGMFSEQIGVRELLRAQRSESPTTGTKTKTDWVILSCGIFMSFLFEDFWGVVRRVPSPSPSAPAPAPGIENNTNASGQDTAAAAAAAAAGQGKTQIQITALNSWDDLITATTAEDIGKCTAALLFTPDSPVNTPVYIAGDTLTYGAFADTIERIVAPAGMEVIRQVWPLSQLRAESEADPADMIKRYRVVFAEGRGLSWPKERTWSESQGIAMVGVDEYARGFFGADGGRGSTAAS</sequence>
<evidence type="ECO:0000256" key="2">
    <source>
        <dbReference type="ARBA" id="ARBA00023002"/>
    </source>
</evidence>
<protein>
    <recommendedName>
        <fullName evidence="6">NmrA-like domain-containing protein</fullName>
    </recommendedName>
</protein>
<dbReference type="RefSeq" id="XP_016249527.1">
    <property type="nucleotide sequence ID" value="XM_016392008.1"/>
</dbReference>
<dbReference type="SUPFAM" id="SSF51735">
    <property type="entry name" value="NAD(P)-binding Rossmann-fold domains"/>
    <property type="match status" value="1"/>
</dbReference>
<evidence type="ECO:0000256" key="3">
    <source>
        <dbReference type="SAM" id="MobiDB-lite"/>
    </source>
</evidence>
<keyword evidence="5" id="KW-1185">Reference proteome</keyword>
<organism evidence="4 5">
    <name type="scientific">Cladophialophora immunda</name>
    <dbReference type="NCBI Taxonomy" id="569365"/>
    <lineage>
        <taxon>Eukaryota</taxon>
        <taxon>Fungi</taxon>
        <taxon>Dikarya</taxon>
        <taxon>Ascomycota</taxon>
        <taxon>Pezizomycotina</taxon>
        <taxon>Eurotiomycetes</taxon>
        <taxon>Chaetothyriomycetidae</taxon>
        <taxon>Chaetothyriales</taxon>
        <taxon>Herpotrichiellaceae</taxon>
        <taxon>Cladophialophora</taxon>
    </lineage>
</organism>
<dbReference type="Proteomes" id="UP000054466">
    <property type="component" value="Unassembled WGS sequence"/>
</dbReference>
<evidence type="ECO:0000313" key="4">
    <source>
        <dbReference type="EMBL" id="KIW29311.1"/>
    </source>
</evidence>